<gene>
    <name evidence="2" type="ORF">ACFOUY_04960</name>
</gene>
<keyword evidence="1" id="KW-0472">Membrane</keyword>
<proteinExistence type="predicted"/>
<dbReference type="Proteomes" id="UP001595792">
    <property type="component" value="Unassembled WGS sequence"/>
</dbReference>
<feature type="transmembrane region" description="Helical" evidence="1">
    <location>
        <begin position="12"/>
        <end position="37"/>
    </location>
</feature>
<evidence type="ECO:0000256" key="1">
    <source>
        <dbReference type="SAM" id="Phobius"/>
    </source>
</evidence>
<comment type="caution">
    <text evidence="2">The sequence shown here is derived from an EMBL/GenBank/DDBJ whole genome shotgun (WGS) entry which is preliminary data.</text>
</comment>
<organism evidence="2 3">
    <name type="scientific">Pedobacter jamesrossensis</name>
    <dbReference type="NCBI Taxonomy" id="1908238"/>
    <lineage>
        <taxon>Bacteria</taxon>
        <taxon>Pseudomonadati</taxon>
        <taxon>Bacteroidota</taxon>
        <taxon>Sphingobacteriia</taxon>
        <taxon>Sphingobacteriales</taxon>
        <taxon>Sphingobacteriaceae</taxon>
        <taxon>Pedobacter</taxon>
    </lineage>
</organism>
<accession>A0ABV8NIP4</accession>
<sequence length="176" mass="20443">MQNFNLNYHKNSILLTSMVAVPLIIAGSALMVLLSLPLGLSEFVYITIIAISFIFMITFLRWLINNFIIVPCKATISQEGIFFSLKKRSFLYKTNEFFSAWENVSSISEIFCSKTGRNFHRITFINPKITANFSAIKYTESDADKFFNDLNYYKETFLADNSKIRTNNFQNWIVYE</sequence>
<evidence type="ECO:0000313" key="3">
    <source>
        <dbReference type="Proteomes" id="UP001595792"/>
    </source>
</evidence>
<keyword evidence="1" id="KW-0812">Transmembrane</keyword>
<keyword evidence="1" id="KW-1133">Transmembrane helix</keyword>
<feature type="transmembrane region" description="Helical" evidence="1">
    <location>
        <begin position="43"/>
        <end position="64"/>
    </location>
</feature>
<keyword evidence="3" id="KW-1185">Reference proteome</keyword>
<name>A0ABV8NIP4_9SPHI</name>
<dbReference type="RefSeq" id="WP_378959365.1">
    <property type="nucleotide sequence ID" value="NZ_JBHRXC010000016.1"/>
</dbReference>
<evidence type="ECO:0008006" key="4">
    <source>
        <dbReference type="Google" id="ProtNLM"/>
    </source>
</evidence>
<reference evidence="3" key="1">
    <citation type="journal article" date="2019" name="Int. J. Syst. Evol. Microbiol.">
        <title>The Global Catalogue of Microorganisms (GCM) 10K type strain sequencing project: providing services to taxonomists for standard genome sequencing and annotation.</title>
        <authorList>
            <consortium name="The Broad Institute Genomics Platform"/>
            <consortium name="The Broad Institute Genome Sequencing Center for Infectious Disease"/>
            <person name="Wu L."/>
            <person name="Ma J."/>
        </authorList>
    </citation>
    <scope>NUCLEOTIDE SEQUENCE [LARGE SCALE GENOMIC DNA]</scope>
    <source>
        <strain evidence="3">CCM 8689</strain>
    </source>
</reference>
<protein>
    <recommendedName>
        <fullName evidence="4">PH domain-containing protein</fullName>
    </recommendedName>
</protein>
<dbReference type="EMBL" id="JBHSBY010000030">
    <property type="protein sequence ID" value="MFC4196036.1"/>
    <property type="molecule type" value="Genomic_DNA"/>
</dbReference>
<evidence type="ECO:0000313" key="2">
    <source>
        <dbReference type="EMBL" id="MFC4196036.1"/>
    </source>
</evidence>